<keyword evidence="8" id="KW-1185">Reference proteome</keyword>
<feature type="transmembrane region" description="Helical" evidence="6">
    <location>
        <begin position="262"/>
        <end position="279"/>
    </location>
</feature>
<organism evidence="7 8">
    <name type="scientific">Luteimonas deserti</name>
    <dbReference type="NCBI Taxonomy" id="2752306"/>
    <lineage>
        <taxon>Bacteria</taxon>
        <taxon>Pseudomonadati</taxon>
        <taxon>Pseudomonadota</taxon>
        <taxon>Gammaproteobacteria</taxon>
        <taxon>Lysobacterales</taxon>
        <taxon>Lysobacteraceae</taxon>
        <taxon>Luteimonas</taxon>
    </lineage>
</organism>
<evidence type="ECO:0000313" key="8">
    <source>
        <dbReference type="Proteomes" id="UP000589896"/>
    </source>
</evidence>
<dbReference type="EMBL" id="JACCJZ010000010">
    <property type="protein sequence ID" value="NYZ61849.1"/>
    <property type="molecule type" value="Genomic_DNA"/>
</dbReference>
<dbReference type="GO" id="GO:0005886">
    <property type="term" value="C:plasma membrane"/>
    <property type="evidence" value="ECO:0007669"/>
    <property type="project" value="UniProtKB-SubCell"/>
</dbReference>
<feature type="transmembrane region" description="Helical" evidence="6">
    <location>
        <begin position="315"/>
        <end position="339"/>
    </location>
</feature>
<dbReference type="AlphaFoldDB" id="A0A7Z0TV40"/>
<feature type="transmembrane region" description="Helical" evidence="6">
    <location>
        <begin position="449"/>
        <end position="469"/>
    </location>
</feature>
<evidence type="ECO:0000313" key="7">
    <source>
        <dbReference type="EMBL" id="NYZ61849.1"/>
    </source>
</evidence>
<dbReference type="PANTHER" id="PTHR43652">
    <property type="entry name" value="BASIC AMINO ACID ANTIPORTER YFCC-RELATED"/>
    <property type="match status" value="1"/>
</dbReference>
<dbReference type="Pfam" id="PF03606">
    <property type="entry name" value="DcuC"/>
    <property type="match status" value="1"/>
</dbReference>
<feature type="transmembrane region" description="Helical" evidence="6">
    <location>
        <begin position="88"/>
        <end position="113"/>
    </location>
</feature>
<dbReference type="RefSeq" id="WP_180543853.1">
    <property type="nucleotide sequence ID" value="NZ_JACCJZ010000010.1"/>
</dbReference>
<comment type="caution">
    <text evidence="7">The sequence shown here is derived from an EMBL/GenBank/DDBJ whole genome shotgun (WGS) entry which is preliminary data.</text>
</comment>
<name>A0A7Z0TV40_9GAMM</name>
<reference evidence="7 8" key="1">
    <citation type="submission" date="2020-07" db="EMBL/GenBank/DDBJ databases">
        <title>isolation of Luteimonas sp. SJ-16.</title>
        <authorList>
            <person name="Huang X.-X."/>
            <person name="Xu L."/>
            <person name="Sun J.-Q."/>
        </authorList>
    </citation>
    <scope>NUCLEOTIDE SEQUENCE [LARGE SCALE GENOMIC DNA]</scope>
    <source>
        <strain evidence="7 8">SJ-16</strain>
    </source>
</reference>
<keyword evidence="5 6" id="KW-0472">Membrane</keyword>
<evidence type="ECO:0000256" key="2">
    <source>
        <dbReference type="ARBA" id="ARBA00022475"/>
    </source>
</evidence>
<evidence type="ECO:0000256" key="5">
    <source>
        <dbReference type="ARBA" id="ARBA00023136"/>
    </source>
</evidence>
<sequence length="470" mass="49455">MAGHSLPVTAPVTTRFRIPHTLVLLFLIMIAALVATWLLPQGSFSTQADEAGRMMVVPGTYAVHAERVWLSPAALFTSVPRALADAQAIIFFLLIVGGAIAVLRATGLIDALLGWLLRTLGGHPALLILFGTAAFAAGSGTLGVSTEYIPFAAVLVALCLAMRLDAMTAMGIMIGGYVVGYGVAWTNPYTVLVAQDIAELPPTSGIGFRLALFLPFVLIAAHHVWRYARRVAADPGASLMVGVDSAAPAAAADHSPFDRRHAAIAVVVIAAVVLMVYGISQRGWYLTELGALWLVVALAAGLIGRLGVDETARRFAAGAAELAVVALLVGFARSIALILEDGQVLHTIVHAASMPLSRLGPELSAVGMLLMQTLINFFIPSGSGQAFATMPIMTPLADVAGVERQVAVLAFQFGDGFANLILPTNIVLMAILGMAGVPYDRWFRFAWPLMLKLMAAASIALVIAVWIGYA</sequence>
<feature type="transmembrane region" description="Helical" evidence="6">
    <location>
        <begin position="169"/>
        <end position="186"/>
    </location>
</feature>
<feature type="transmembrane region" description="Helical" evidence="6">
    <location>
        <begin position="125"/>
        <end position="142"/>
    </location>
</feature>
<evidence type="ECO:0000256" key="6">
    <source>
        <dbReference type="SAM" id="Phobius"/>
    </source>
</evidence>
<protein>
    <submittedName>
        <fullName evidence="7">YfcC family protein</fullName>
    </submittedName>
</protein>
<dbReference type="InterPro" id="IPR051679">
    <property type="entry name" value="DASS-Related_Transporters"/>
</dbReference>
<evidence type="ECO:0000256" key="3">
    <source>
        <dbReference type="ARBA" id="ARBA00022692"/>
    </source>
</evidence>
<evidence type="ECO:0000256" key="1">
    <source>
        <dbReference type="ARBA" id="ARBA00004651"/>
    </source>
</evidence>
<evidence type="ECO:0000256" key="4">
    <source>
        <dbReference type="ARBA" id="ARBA00022989"/>
    </source>
</evidence>
<keyword evidence="2" id="KW-1003">Cell membrane</keyword>
<proteinExistence type="predicted"/>
<accession>A0A7Z0TV40</accession>
<dbReference type="Proteomes" id="UP000589896">
    <property type="component" value="Unassembled WGS sequence"/>
</dbReference>
<gene>
    <name evidence="7" type="ORF">H0E82_03585</name>
</gene>
<dbReference type="PANTHER" id="PTHR43652:SF2">
    <property type="entry name" value="BASIC AMINO ACID ANTIPORTER YFCC-RELATED"/>
    <property type="match status" value="1"/>
</dbReference>
<keyword evidence="4 6" id="KW-1133">Transmembrane helix</keyword>
<feature type="transmembrane region" description="Helical" evidence="6">
    <location>
        <begin position="148"/>
        <end position="164"/>
    </location>
</feature>
<feature type="transmembrane region" description="Helical" evidence="6">
    <location>
        <begin position="417"/>
        <end position="437"/>
    </location>
</feature>
<dbReference type="InterPro" id="IPR018385">
    <property type="entry name" value="C4_dicarb_anaerob_car-like"/>
</dbReference>
<keyword evidence="3 6" id="KW-0812">Transmembrane</keyword>
<feature type="transmembrane region" description="Helical" evidence="6">
    <location>
        <begin position="21"/>
        <end position="39"/>
    </location>
</feature>
<feature type="transmembrane region" description="Helical" evidence="6">
    <location>
        <begin position="291"/>
        <end position="308"/>
    </location>
</feature>
<comment type="subcellular location">
    <subcellularLocation>
        <location evidence="1">Cell membrane</location>
        <topology evidence="1">Multi-pass membrane protein</topology>
    </subcellularLocation>
</comment>
<feature type="transmembrane region" description="Helical" evidence="6">
    <location>
        <begin position="206"/>
        <end position="225"/>
    </location>
</feature>